<dbReference type="Proteomes" id="UP000219338">
    <property type="component" value="Unassembled WGS sequence"/>
</dbReference>
<dbReference type="STRING" id="47428.A0A284RH72"/>
<name>A0A284RH72_ARMOS</name>
<evidence type="ECO:0000313" key="3">
    <source>
        <dbReference type="Proteomes" id="UP000219338"/>
    </source>
</evidence>
<keyword evidence="3" id="KW-1185">Reference proteome</keyword>
<dbReference type="InterPro" id="IPR010730">
    <property type="entry name" value="HET"/>
</dbReference>
<dbReference type="OMA" id="ANAYYNG"/>
<evidence type="ECO:0000259" key="1">
    <source>
        <dbReference type="Pfam" id="PF06985"/>
    </source>
</evidence>
<dbReference type="EMBL" id="FUEG01000009">
    <property type="protein sequence ID" value="SJL08095.1"/>
    <property type="molecule type" value="Genomic_DNA"/>
</dbReference>
<dbReference type="PANTHER" id="PTHR24148">
    <property type="entry name" value="ANKYRIN REPEAT DOMAIN-CONTAINING PROTEIN 39 HOMOLOG-RELATED"/>
    <property type="match status" value="1"/>
</dbReference>
<dbReference type="PANTHER" id="PTHR24148:SF64">
    <property type="entry name" value="HETEROKARYON INCOMPATIBILITY DOMAIN-CONTAINING PROTEIN"/>
    <property type="match status" value="1"/>
</dbReference>
<dbReference type="AlphaFoldDB" id="A0A284RH72"/>
<reference evidence="3" key="1">
    <citation type="journal article" date="2017" name="Nat. Ecol. Evol.">
        <title>Genome expansion and lineage-specific genetic innovations in the forest pathogenic fungi Armillaria.</title>
        <authorList>
            <person name="Sipos G."/>
            <person name="Prasanna A.N."/>
            <person name="Walter M.C."/>
            <person name="O'Connor E."/>
            <person name="Balint B."/>
            <person name="Krizsan K."/>
            <person name="Kiss B."/>
            <person name="Hess J."/>
            <person name="Varga T."/>
            <person name="Slot J."/>
            <person name="Riley R."/>
            <person name="Boka B."/>
            <person name="Rigling D."/>
            <person name="Barry K."/>
            <person name="Lee J."/>
            <person name="Mihaltcheva S."/>
            <person name="LaButti K."/>
            <person name="Lipzen A."/>
            <person name="Waldron R."/>
            <person name="Moloney N.M."/>
            <person name="Sperisen C."/>
            <person name="Kredics L."/>
            <person name="Vagvoelgyi C."/>
            <person name="Patrignani A."/>
            <person name="Fitzpatrick D."/>
            <person name="Nagy I."/>
            <person name="Doyle S."/>
            <person name="Anderson J.B."/>
            <person name="Grigoriev I.V."/>
            <person name="Gueldener U."/>
            <person name="Muensterkoetter M."/>
            <person name="Nagy L.G."/>
        </authorList>
    </citation>
    <scope>NUCLEOTIDE SEQUENCE [LARGE SCALE GENOMIC DNA]</scope>
    <source>
        <strain evidence="3">C18/9</strain>
    </source>
</reference>
<accession>A0A284RH72</accession>
<dbReference type="InterPro" id="IPR052895">
    <property type="entry name" value="HetReg/Transcr_Mod"/>
</dbReference>
<gene>
    <name evidence="2" type="ORF">ARMOST_11457</name>
</gene>
<feature type="domain" description="Heterokaryon incompatibility" evidence="1">
    <location>
        <begin position="183"/>
        <end position="276"/>
    </location>
</feature>
<dbReference type="OrthoDB" id="5418601at2759"/>
<sequence>MDRDEWFRCYYEDVILMNNSDNKRRTQALLKYKKLPEVTVSSFGSRVPKQRSYTGRKPVIPSALADTLCADLSIIQELLEKLNTVLGTSYTLGTAGVRSVLEDCISKKYDFGTAYAHLRPFWYSDLTTTVDDLCEREVQYRRMLEDVLVNDIIIYPRVPPRRVWDLYSNRVVPWYVARQRPWAISHAWMDKCSRQDVLTAINGCEWPVPIPEHTSLDHIRIEMLNLGAEYVWLDVLCLRQQGGLMEGLRMEEWKVDVPTIGSVYAGADKVVCYLSGLGWPLNREAYYSEDDRCWFKRAWTLQEIGEHMIIGGGTGNEVLQVCFEEKLSWLHRKNGQHRVYDVLSQMQERVSTNPVDKVAGMAYLLHSDSIPAYHGEQSEEDAWSLLVDVAAHQCQWDLLFLYPQPGDRTKTWWPSWRQVMTEIPQGQHHSNLQIGCCDQDGKTDANAYYNGYIIEEAFVQGLFGVHDLLEEFAKEFGLLEEFDMKTLAKYIKSAKEFRKQLVESAKEWAKEWVQVSVQMSAQVWVKKLAKKLAWPGKCESIFQRWTAQRITERITERITAEEFAEEFVKYVKELDLGERHYRVGQLVVKDYTRTECSFKITASHQHPIPDGTYTLLGTMAKLSGIHWVIGRRLPDGRLQKVSIAQMNMEVASMDSLVSQSIAKRASTTILA</sequence>
<organism evidence="2 3">
    <name type="scientific">Armillaria ostoyae</name>
    <name type="common">Armillaria root rot fungus</name>
    <dbReference type="NCBI Taxonomy" id="47428"/>
    <lineage>
        <taxon>Eukaryota</taxon>
        <taxon>Fungi</taxon>
        <taxon>Dikarya</taxon>
        <taxon>Basidiomycota</taxon>
        <taxon>Agaricomycotina</taxon>
        <taxon>Agaricomycetes</taxon>
        <taxon>Agaricomycetidae</taxon>
        <taxon>Agaricales</taxon>
        <taxon>Marasmiineae</taxon>
        <taxon>Physalacriaceae</taxon>
        <taxon>Armillaria</taxon>
    </lineage>
</organism>
<proteinExistence type="predicted"/>
<protein>
    <recommendedName>
        <fullName evidence="1">Heterokaryon incompatibility domain-containing protein</fullName>
    </recommendedName>
</protein>
<evidence type="ECO:0000313" key="2">
    <source>
        <dbReference type="EMBL" id="SJL08095.1"/>
    </source>
</evidence>
<dbReference type="Pfam" id="PF06985">
    <property type="entry name" value="HET"/>
    <property type="match status" value="1"/>
</dbReference>